<evidence type="ECO:0000256" key="1">
    <source>
        <dbReference type="SAM" id="SignalP"/>
    </source>
</evidence>
<keyword evidence="3" id="KW-1185">Reference proteome</keyword>
<dbReference type="InterPro" id="IPR032811">
    <property type="entry name" value="Put_conjugal_transfer"/>
</dbReference>
<dbReference type="RefSeq" id="WP_014560555.1">
    <property type="nucleotide sequence ID" value="NC_017464.1"/>
</dbReference>
<dbReference type="HOGENOM" id="CLU_087522_0_0_10"/>
<dbReference type="AlphaFoldDB" id="I0AK95"/>
<name>I0AK95_IGNAJ</name>
<evidence type="ECO:0000313" key="2">
    <source>
        <dbReference type="EMBL" id="AFH49402.1"/>
    </source>
</evidence>
<organism evidence="2 3">
    <name type="scientific">Ignavibacterium album (strain DSM 19864 / JCM 16511 / NBRC 101810 / Mat9-16)</name>
    <dbReference type="NCBI Taxonomy" id="945713"/>
    <lineage>
        <taxon>Bacteria</taxon>
        <taxon>Pseudomonadati</taxon>
        <taxon>Ignavibacteriota</taxon>
        <taxon>Ignavibacteria</taxon>
        <taxon>Ignavibacteriales</taxon>
        <taxon>Ignavibacteriaceae</taxon>
        <taxon>Ignavibacterium</taxon>
    </lineage>
</organism>
<dbReference type="GO" id="GO:0003677">
    <property type="term" value="F:DNA binding"/>
    <property type="evidence" value="ECO:0007669"/>
    <property type="project" value="UniProtKB-KW"/>
</dbReference>
<feature type="chain" id="PRO_5003623837" evidence="1">
    <location>
        <begin position="18"/>
        <end position="282"/>
    </location>
</feature>
<gene>
    <name evidence="2" type="ordered locus">IALB_1695</name>
</gene>
<dbReference type="KEGG" id="ial:IALB_1695"/>
<reference evidence="2 3" key="1">
    <citation type="journal article" date="2012" name="Front. Microbiol.">
        <title>Complete genome of Ignavibacterium album, a metabolically versatile, flagellated, facultative anaerobe from the phylum Chlorobi.</title>
        <authorList>
            <person name="Liu Z."/>
            <person name="Frigaard N.-U."/>
            <person name="Vogl K."/>
            <person name="Iino T."/>
            <person name="Ohkuma M."/>
            <person name="Overmann J."/>
            <person name="Bryant D.A."/>
        </authorList>
    </citation>
    <scope>NUCLEOTIDE SEQUENCE [LARGE SCALE GENOMIC DNA]</scope>
    <source>
        <strain evidence="3">DSM 19864 / JCM 16511 / NBRC 101810 / Mat9-16</strain>
    </source>
</reference>
<dbReference type="Proteomes" id="UP000007394">
    <property type="component" value="Chromosome"/>
</dbReference>
<proteinExistence type="predicted"/>
<dbReference type="STRING" id="945713.IALB_1695"/>
<dbReference type="OrthoDB" id="9786645at2"/>
<dbReference type="SUPFAM" id="SSF56935">
    <property type="entry name" value="Porins"/>
    <property type="match status" value="1"/>
</dbReference>
<dbReference type="Gene3D" id="2.40.160.60">
    <property type="entry name" value="Outer membrane protein transport protein (OMPP1/FadL/TodX)"/>
    <property type="match status" value="1"/>
</dbReference>
<dbReference type="eggNOG" id="COG1555">
    <property type="taxonomic scope" value="Bacteria"/>
</dbReference>
<dbReference type="PATRIC" id="fig|945713.3.peg.1697"/>
<accession>I0AK95</accession>
<keyword evidence="1" id="KW-0732">Signal</keyword>
<protein>
    <submittedName>
        <fullName evidence="2">Helix-hairpin-helix DNA-binding class 1</fullName>
    </submittedName>
</protein>
<dbReference type="EMBL" id="CP003418">
    <property type="protein sequence ID" value="AFH49402.1"/>
    <property type="molecule type" value="Genomic_DNA"/>
</dbReference>
<dbReference type="Pfam" id="PF13729">
    <property type="entry name" value="TraF_2"/>
    <property type="match status" value="1"/>
</dbReference>
<feature type="signal peptide" evidence="1">
    <location>
        <begin position="1"/>
        <end position="17"/>
    </location>
</feature>
<evidence type="ECO:0000313" key="3">
    <source>
        <dbReference type="Proteomes" id="UP000007394"/>
    </source>
</evidence>
<keyword evidence="2" id="KW-0238">DNA-binding</keyword>
<sequence length="282" mass="31463">MKYISLTLLILTSLTFAQFSPGAKQISLANSDVALSNDVFALFNNPAGLSQMNWREIGVYYSPAPFGITELANAYIAFNEPFDFGNLALGGMTYGFEIYRESKISAAYSYNYQNKFFVGASINFHTVSIQNYGSDNAFYLNIGGLAYLTNDFRLGFSFHNINRASFGNEDDQIPVILNSGISYDLIPTLTLNAAIEKDIKQKASFMFGVDYDLIEYLSLRTGFSNEPSRFSAGIGINYSLISLDYAMFTHNDLGLTHQVGIIITFDKNGNRKEVIRNHLEIK</sequence>